<keyword evidence="10" id="KW-0862">Zinc</keyword>
<sequence length="575" mass="67458">MLVPFITSRFYLKRLCAWVGSSPRSIGQSVSGLPRQDLAKAACIDVRPHVRFYCKVPKKRHAFTSSMFSAGMTRKRFEFHRARSPLLLEAVEHQPKGKKTNIIVPDRPLSHSEWEDIRKNFGESKSFEEIVMNKIVKNIKDVNVAKSFLSYLVQRNGTLSYHALMQYLFLCVSGEHHTEVMDTYDIMKSCFKTFEFGTATLIIKGLGKTDRWRDAITFFYDRRRDGLVSIRDYCGAISAATSHGEVELGFKIYDEILQDGQVPSQKIWENLFRVCINQCDHEEKLLSMLLYMRDNQIYPKESLIRLIKSWFESLPGQKWRGEYTFAVRSGECHNCKTKLESIELTEEEYAQLKDHVKKNVIEKSNVYIKTNPEELERFKKFMQESGPFDLVVDSLNVSKLSKNRESQSQTLLMVIQKLKKRFPNILVLGRKHMVRKHKDQQNMDEIRKIAQCFFTENISDDDGFLLYAALYSNIHCKFLTRDLMRNHKASMQDPVFQRLFFKWQRGHQMSINYFTPSGKFGFEEIQSFDTIIQKTCNSWHIPFDDSETERTVHEIPQKWLCLTRVSPQDRRMRPE</sequence>
<evidence type="ECO:0000313" key="17">
    <source>
        <dbReference type="EMBL" id="TRY75919.1"/>
    </source>
</evidence>
<dbReference type="PANTHER" id="PTHR13547">
    <property type="match status" value="1"/>
</dbReference>
<proteinExistence type="inferred from homology"/>
<gene>
    <name evidence="17" type="ORF">DNTS_033485</name>
</gene>
<evidence type="ECO:0000256" key="6">
    <source>
        <dbReference type="ARBA" id="ARBA00022694"/>
    </source>
</evidence>
<evidence type="ECO:0000256" key="1">
    <source>
        <dbReference type="ARBA" id="ARBA00000928"/>
    </source>
</evidence>
<keyword evidence="13" id="KW-0496">Mitochondrion</keyword>
<feature type="domain" description="PRORP" evidence="16">
    <location>
        <begin position="328"/>
        <end position="561"/>
    </location>
</feature>
<dbReference type="GO" id="GO:0004526">
    <property type="term" value="F:ribonuclease P activity"/>
    <property type="evidence" value="ECO:0007669"/>
    <property type="project" value="UniProtKB-EC"/>
</dbReference>
<evidence type="ECO:0000256" key="5">
    <source>
        <dbReference type="ARBA" id="ARBA00012179"/>
    </source>
</evidence>
<dbReference type="GO" id="GO:0046872">
    <property type="term" value="F:metal ion binding"/>
    <property type="evidence" value="ECO:0007669"/>
    <property type="project" value="UniProtKB-KW"/>
</dbReference>
<name>A0A553PE10_9TELE</name>
<evidence type="ECO:0000256" key="10">
    <source>
        <dbReference type="ARBA" id="ARBA00022833"/>
    </source>
</evidence>
<accession>A0A553PE10</accession>
<evidence type="ECO:0000256" key="2">
    <source>
        <dbReference type="ARBA" id="ARBA00001946"/>
    </source>
</evidence>
<comment type="subcellular location">
    <subcellularLocation>
        <location evidence="3">Mitochondrion</location>
    </subcellularLocation>
</comment>
<evidence type="ECO:0000256" key="9">
    <source>
        <dbReference type="ARBA" id="ARBA00022801"/>
    </source>
</evidence>
<dbReference type="InterPro" id="IPR031595">
    <property type="entry name" value="PRORP_C"/>
</dbReference>
<dbReference type="PANTHER" id="PTHR13547:SF1">
    <property type="entry name" value="MITOCHONDRIAL RIBONUCLEASE P CATALYTIC SUBUNIT"/>
    <property type="match status" value="1"/>
</dbReference>
<dbReference type="CDD" id="cd18718">
    <property type="entry name" value="PIN_PRORP"/>
    <property type="match status" value="1"/>
</dbReference>
<evidence type="ECO:0000313" key="18">
    <source>
        <dbReference type="Proteomes" id="UP000316079"/>
    </source>
</evidence>
<evidence type="ECO:0000259" key="16">
    <source>
        <dbReference type="Pfam" id="PF16953"/>
    </source>
</evidence>
<dbReference type="EC" id="3.1.26.5" evidence="5"/>
<dbReference type="Pfam" id="PF16953">
    <property type="entry name" value="PRORP"/>
    <property type="match status" value="1"/>
</dbReference>
<dbReference type="Gene3D" id="3.40.50.11980">
    <property type="match status" value="1"/>
</dbReference>
<dbReference type="InterPro" id="IPR033495">
    <property type="entry name" value="MRPP3_PIN_dom"/>
</dbReference>
<dbReference type="Gene3D" id="1.25.40.10">
    <property type="entry name" value="Tetratricopeptide repeat domain"/>
    <property type="match status" value="1"/>
</dbReference>
<evidence type="ECO:0000256" key="8">
    <source>
        <dbReference type="ARBA" id="ARBA00022723"/>
    </source>
</evidence>
<keyword evidence="9" id="KW-0378">Hydrolase</keyword>
<keyword evidence="12" id="KW-0809">Transit peptide</keyword>
<keyword evidence="11" id="KW-0460">Magnesium</keyword>
<evidence type="ECO:0000256" key="4">
    <source>
        <dbReference type="ARBA" id="ARBA00007626"/>
    </source>
</evidence>
<dbReference type="Proteomes" id="UP000316079">
    <property type="component" value="Unassembled WGS sequence"/>
</dbReference>
<organism evidence="17 18">
    <name type="scientific">Danionella cerebrum</name>
    <dbReference type="NCBI Taxonomy" id="2873325"/>
    <lineage>
        <taxon>Eukaryota</taxon>
        <taxon>Metazoa</taxon>
        <taxon>Chordata</taxon>
        <taxon>Craniata</taxon>
        <taxon>Vertebrata</taxon>
        <taxon>Euteleostomi</taxon>
        <taxon>Actinopterygii</taxon>
        <taxon>Neopterygii</taxon>
        <taxon>Teleostei</taxon>
        <taxon>Ostariophysi</taxon>
        <taxon>Cypriniformes</taxon>
        <taxon>Danionidae</taxon>
        <taxon>Danioninae</taxon>
        <taxon>Danionella</taxon>
    </lineage>
</organism>
<keyword evidence="6" id="KW-0819">tRNA processing</keyword>
<evidence type="ECO:0000256" key="11">
    <source>
        <dbReference type="ARBA" id="ARBA00022842"/>
    </source>
</evidence>
<reference evidence="17 18" key="1">
    <citation type="journal article" date="2019" name="Sci. Data">
        <title>Hybrid genome assembly and annotation of Danionella translucida.</title>
        <authorList>
            <person name="Kadobianskyi M."/>
            <person name="Schulze L."/>
            <person name="Schuelke M."/>
            <person name="Judkewitz B."/>
        </authorList>
    </citation>
    <scope>NUCLEOTIDE SEQUENCE [LARGE SCALE GENOMIC DNA]</scope>
    <source>
        <strain evidence="17 18">Bolton</strain>
    </source>
</reference>
<dbReference type="InterPro" id="IPR011990">
    <property type="entry name" value="TPR-like_helical_dom_sf"/>
</dbReference>
<keyword evidence="8" id="KW-0479">Metal-binding</keyword>
<comment type="catalytic activity">
    <reaction evidence="1">
        <text>Endonucleolytic cleavage of RNA, removing 5'-extranucleotides from tRNA precursor.</text>
        <dbReference type="EC" id="3.1.26.5"/>
    </reaction>
</comment>
<dbReference type="OrthoDB" id="46913at2759"/>
<evidence type="ECO:0000256" key="14">
    <source>
        <dbReference type="ARBA" id="ARBA00044536"/>
    </source>
</evidence>
<comment type="caution">
    <text evidence="17">The sequence shown here is derived from an EMBL/GenBank/DDBJ whole genome shotgun (WGS) entry which is preliminary data.</text>
</comment>
<evidence type="ECO:0000256" key="15">
    <source>
        <dbReference type="ARBA" id="ARBA00044559"/>
    </source>
</evidence>
<comment type="similarity">
    <text evidence="4">Belongs to the PPR family. P subfamily.</text>
</comment>
<dbReference type="STRING" id="623744.A0A553PE10"/>
<keyword evidence="7" id="KW-0540">Nuclease</keyword>
<dbReference type="GO" id="GO:0001682">
    <property type="term" value="P:tRNA 5'-leader removal"/>
    <property type="evidence" value="ECO:0007669"/>
    <property type="project" value="TreeGrafter"/>
</dbReference>
<dbReference type="GO" id="GO:0030678">
    <property type="term" value="C:mitochondrial ribonuclease P complex"/>
    <property type="evidence" value="ECO:0007669"/>
    <property type="project" value="TreeGrafter"/>
</dbReference>
<evidence type="ECO:0000256" key="7">
    <source>
        <dbReference type="ARBA" id="ARBA00022722"/>
    </source>
</evidence>
<comment type="cofactor">
    <cofactor evidence="2">
        <name>Mg(2+)</name>
        <dbReference type="ChEBI" id="CHEBI:18420"/>
    </cofactor>
</comment>
<evidence type="ECO:0000256" key="13">
    <source>
        <dbReference type="ARBA" id="ARBA00023128"/>
    </source>
</evidence>
<evidence type="ECO:0000256" key="12">
    <source>
        <dbReference type="ARBA" id="ARBA00022946"/>
    </source>
</evidence>
<dbReference type="EMBL" id="SRMA01026711">
    <property type="protein sequence ID" value="TRY75919.1"/>
    <property type="molecule type" value="Genomic_DNA"/>
</dbReference>
<evidence type="ECO:0000256" key="3">
    <source>
        <dbReference type="ARBA" id="ARBA00004173"/>
    </source>
</evidence>
<dbReference type="GO" id="GO:0097745">
    <property type="term" value="P:mitochondrial tRNA 5'-end processing"/>
    <property type="evidence" value="ECO:0007669"/>
    <property type="project" value="TreeGrafter"/>
</dbReference>
<dbReference type="AlphaFoldDB" id="A0A553PE10"/>
<keyword evidence="18" id="KW-1185">Reference proteome</keyword>
<protein>
    <recommendedName>
        <fullName evidence="14">Mitochondrial ribonuclease P catalytic subunit</fullName>
        <ecNumber evidence="5">3.1.26.5</ecNumber>
    </recommendedName>
    <alternativeName>
        <fullName evidence="15">Mitochondrial ribonuclease P protein 3</fullName>
    </alternativeName>
</protein>